<dbReference type="InterPro" id="IPR033522">
    <property type="entry name" value="IA-2/IA-2_beta"/>
</dbReference>
<evidence type="ECO:0000313" key="4">
    <source>
        <dbReference type="Proteomes" id="UP001378592"/>
    </source>
</evidence>
<dbReference type="PANTHER" id="PTHR46106:SF4">
    <property type="entry name" value="IA-2 PROTEIN TYROSINE PHOSPHATASE, ISOFORM C"/>
    <property type="match status" value="1"/>
</dbReference>
<evidence type="ECO:0000256" key="2">
    <source>
        <dbReference type="SAM" id="SignalP"/>
    </source>
</evidence>
<comment type="caution">
    <text evidence="3">The sequence shown here is derived from an EMBL/GenBank/DDBJ whole genome shotgun (WGS) entry which is preliminary data.</text>
</comment>
<evidence type="ECO:0000256" key="1">
    <source>
        <dbReference type="SAM" id="MobiDB-lite"/>
    </source>
</evidence>
<proteinExistence type="predicted"/>
<keyword evidence="2" id="KW-0732">Signal</keyword>
<evidence type="ECO:0000313" key="3">
    <source>
        <dbReference type="EMBL" id="KAK7861725.1"/>
    </source>
</evidence>
<organism evidence="3 4">
    <name type="scientific">Gryllus longicercus</name>
    <dbReference type="NCBI Taxonomy" id="2509291"/>
    <lineage>
        <taxon>Eukaryota</taxon>
        <taxon>Metazoa</taxon>
        <taxon>Ecdysozoa</taxon>
        <taxon>Arthropoda</taxon>
        <taxon>Hexapoda</taxon>
        <taxon>Insecta</taxon>
        <taxon>Pterygota</taxon>
        <taxon>Neoptera</taxon>
        <taxon>Polyneoptera</taxon>
        <taxon>Orthoptera</taxon>
        <taxon>Ensifera</taxon>
        <taxon>Gryllidea</taxon>
        <taxon>Grylloidea</taxon>
        <taxon>Gryllidae</taxon>
        <taxon>Gryllinae</taxon>
        <taxon>Gryllus</taxon>
    </lineage>
</organism>
<reference evidence="3 4" key="1">
    <citation type="submission" date="2024-03" db="EMBL/GenBank/DDBJ databases">
        <title>The genome assembly and annotation of the cricket Gryllus longicercus Weissman &amp; Gray.</title>
        <authorList>
            <person name="Szrajer S."/>
            <person name="Gray D."/>
            <person name="Ylla G."/>
        </authorList>
    </citation>
    <scope>NUCLEOTIDE SEQUENCE [LARGE SCALE GENOMIC DNA]</scope>
    <source>
        <strain evidence="3">DAG 2021-001</strain>
        <tissue evidence="3">Whole body minus gut</tissue>
    </source>
</reference>
<keyword evidence="4" id="KW-1185">Reference proteome</keyword>
<dbReference type="AlphaFoldDB" id="A0AAN9VH65"/>
<feature type="signal peptide" evidence="2">
    <location>
        <begin position="1"/>
        <end position="28"/>
    </location>
</feature>
<feature type="compositionally biased region" description="Low complexity" evidence="1">
    <location>
        <begin position="268"/>
        <end position="277"/>
    </location>
</feature>
<feature type="region of interest" description="Disordered" evidence="1">
    <location>
        <begin position="245"/>
        <end position="277"/>
    </location>
</feature>
<sequence>MAPAPATAAAVAALALAIWSSAALPALAQANVGCLFSARVCDESTEWCYDDYAFGRCLPQHGPIDNDAFYRFDLLRPALHALQREMERLFRQGYRWSHAYTQCVLQALLADVRSGLGQFERALCDPLADQDLEAALKAIEGDEQEQLDQRNLARVAFTPSASDPHPEFADEVYFPPLGDEDLDVNVVEVEQGAGPRGYYAPPVAAGVVAAAPPAPAGPAPGPVKRSARHRRRLAMAEPQLFAAHYNTPDGFRHGQETRDLRPPPPLVTPRRAAAPPY</sequence>
<dbReference type="PANTHER" id="PTHR46106">
    <property type="entry name" value="IA-2 PROTEIN TYROSINE PHOSPHATASE, ISOFORM C"/>
    <property type="match status" value="1"/>
</dbReference>
<dbReference type="GO" id="GO:0051046">
    <property type="term" value="P:regulation of secretion"/>
    <property type="evidence" value="ECO:0007669"/>
    <property type="project" value="TreeGrafter"/>
</dbReference>
<feature type="chain" id="PRO_5042846054" evidence="2">
    <location>
        <begin position="29"/>
        <end position="277"/>
    </location>
</feature>
<feature type="compositionally biased region" description="Basic and acidic residues" evidence="1">
    <location>
        <begin position="250"/>
        <end position="261"/>
    </location>
</feature>
<dbReference type="GO" id="GO:0030141">
    <property type="term" value="C:secretory granule"/>
    <property type="evidence" value="ECO:0007669"/>
    <property type="project" value="InterPro"/>
</dbReference>
<gene>
    <name evidence="3" type="ORF">R5R35_008698</name>
</gene>
<protein>
    <submittedName>
        <fullName evidence="3">Uncharacterized protein</fullName>
    </submittedName>
</protein>
<name>A0AAN9VH65_9ORTH</name>
<dbReference type="GO" id="GO:0045202">
    <property type="term" value="C:synapse"/>
    <property type="evidence" value="ECO:0007669"/>
    <property type="project" value="TreeGrafter"/>
</dbReference>
<dbReference type="Proteomes" id="UP001378592">
    <property type="component" value="Unassembled WGS sequence"/>
</dbReference>
<dbReference type="EMBL" id="JAZDUA010000303">
    <property type="protein sequence ID" value="KAK7861725.1"/>
    <property type="molecule type" value="Genomic_DNA"/>
</dbReference>
<accession>A0AAN9VH65</accession>